<keyword evidence="4" id="KW-0411">Iron-sulfur</keyword>
<evidence type="ECO:0000256" key="3">
    <source>
        <dbReference type="ARBA" id="ARBA00023004"/>
    </source>
</evidence>
<dbReference type="EMBL" id="FOCQ01000008">
    <property type="protein sequence ID" value="SEN29056.1"/>
    <property type="molecule type" value="Genomic_DNA"/>
</dbReference>
<sequence>MEKTRIQIMDRGPLIVRGEIELVDAEGNPFVTKKQTALCRCGLSQNKPFCDGTHNGKFDDCARAKQVL</sequence>
<evidence type="ECO:0000256" key="2">
    <source>
        <dbReference type="ARBA" id="ARBA00022723"/>
    </source>
</evidence>
<feature type="domain" description="Iron-binding zinc finger CDGSH type" evidence="5">
    <location>
        <begin position="21"/>
        <end position="60"/>
    </location>
</feature>
<evidence type="ECO:0000313" key="6">
    <source>
        <dbReference type="EMBL" id="SEN29056.1"/>
    </source>
</evidence>
<keyword evidence="2" id="KW-0479">Metal-binding</keyword>
<evidence type="ECO:0000256" key="1">
    <source>
        <dbReference type="ARBA" id="ARBA00022714"/>
    </source>
</evidence>
<evidence type="ECO:0000259" key="5">
    <source>
        <dbReference type="SMART" id="SM00704"/>
    </source>
</evidence>
<dbReference type="STRING" id="1173111.SAMN05444955_108113"/>
<protein>
    <submittedName>
        <fullName evidence="6">Iron-binding zinc finger CDGSH type</fullName>
    </submittedName>
</protein>
<dbReference type="Pfam" id="PF09360">
    <property type="entry name" value="zf-CDGSH"/>
    <property type="match status" value="1"/>
</dbReference>
<dbReference type="GO" id="GO:0005737">
    <property type="term" value="C:cytoplasm"/>
    <property type="evidence" value="ECO:0007669"/>
    <property type="project" value="UniProtKB-ARBA"/>
</dbReference>
<dbReference type="AlphaFoldDB" id="A0A1H8FBV3"/>
<proteinExistence type="predicted"/>
<dbReference type="Proteomes" id="UP000199695">
    <property type="component" value="Unassembled WGS sequence"/>
</dbReference>
<dbReference type="GO" id="GO:0046872">
    <property type="term" value="F:metal ion binding"/>
    <property type="evidence" value="ECO:0007669"/>
    <property type="project" value="UniProtKB-KW"/>
</dbReference>
<dbReference type="Gene3D" id="3.40.5.90">
    <property type="entry name" value="CDGSH iron-sulfur domain, mitoNEET-type"/>
    <property type="match status" value="1"/>
</dbReference>
<keyword evidence="3" id="KW-0408">Iron</keyword>
<organism evidence="6 7">
    <name type="scientific">Lihuaxuella thermophila</name>
    <dbReference type="NCBI Taxonomy" id="1173111"/>
    <lineage>
        <taxon>Bacteria</taxon>
        <taxon>Bacillati</taxon>
        <taxon>Bacillota</taxon>
        <taxon>Bacilli</taxon>
        <taxon>Bacillales</taxon>
        <taxon>Thermoactinomycetaceae</taxon>
        <taxon>Lihuaxuella</taxon>
    </lineage>
</organism>
<accession>A0A1H8FBV3</accession>
<dbReference type="InterPro" id="IPR042216">
    <property type="entry name" value="MitoNEET_CISD"/>
</dbReference>
<evidence type="ECO:0000256" key="4">
    <source>
        <dbReference type="ARBA" id="ARBA00023014"/>
    </source>
</evidence>
<keyword evidence="7" id="KW-1185">Reference proteome</keyword>
<dbReference type="InterPro" id="IPR018967">
    <property type="entry name" value="FeS-contain_CDGSH-typ"/>
</dbReference>
<keyword evidence="1" id="KW-0001">2Fe-2S</keyword>
<reference evidence="6 7" key="1">
    <citation type="submission" date="2016-10" db="EMBL/GenBank/DDBJ databases">
        <authorList>
            <person name="de Groot N.N."/>
        </authorList>
    </citation>
    <scope>NUCLEOTIDE SEQUENCE [LARGE SCALE GENOMIC DNA]</scope>
    <source>
        <strain evidence="6 7">DSM 46701</strain>
    </source>
</reference>
<name>A0A1H8FBV3_9BACL</name>
<dbReference type="OrthoDB" id="9795032at2"/>
<dbReference type="GO" id="GO:0051537">
    <property type="term" value="F:2 iron, 2 sulfur cluster binding"/>
    <property type="evidence" value="ECO:0007669"/>
    <property type="project" value="UniProtKB-KW"/>
</dbReference>
<gene>
    <name evidence="6" type="ORF">SAMN05444955_108113</name>
</gene>
<dbReference type="SMART" id="SM00704">
    <property type="entry name" value="ZnF_CDGSH"/>
    <property type="match status" value="1"/>
</dbReference>
<evidence type="ECO:0000313" key="7">
    <source>
        <dbReference type="Proteomes" id="UP000199695"/>
    </source>
</evidence>
<dbReference type="RefSeq" id="WP_089968593.1">
    <property type="nucleotide sequence ID" value="NZ_FOCQ01000008.1"/>
</dbReference>